<keyword evidence="1" id="KW-0805">Transcription regulation</keyword>
<dbReference type="Proteomes" id="UP000035704">
    <property type="component" value="Chromosome"/>
</dbReference>
<evidence type="ECO:0000313" key="5">
    <source>
        <dbReference type="EMBL" id="AKL97136.1"/>
    </source>
</evidence>
<feature type="domain" description="HTH gntR-type" evidence="4">
    <location>
        <begin position="13"/>
        <end position="80"/>
    </location>
</feature>
<proteinExistence type="predicted"/>
<dbReference type="OrthoDB" id="9781630at2"/>
<dbReference type="STRING" id="84022.CACET_c37080"/>
<dbReference type="PRINTS" id="PR00035">
    <property type="entry name" value="HTHGNTR"/>
</dbReference>
<reference evidence="5 6" key="1">
    <citation type="submission" date="2014-10" db="EMBL/GenBank/DDBJ databases">
        <title>Genome sequence of Clostridium aceticum DSM 1496.</title>
        <authorList>
            <person name="Poehlein A."/>
            <person name="Schiel-Bengelsdorf B."/>
            <person name="Gottschalk G."/>
            <person name="Duerre P."/>
            <person name="Daniel R."/>
        </authorList>
    </citation>
    <scope>NUCLEOTIDE SEQUENCE [LARGE SCALE GENOMIC DNA]</scope>
    <source>
        <strain evidence="5 6">DSM 1496</strain>
    </source>
</reference>
<dbReference type="InterPro" id="IPR036390">
    <property type="entry name" value="WH_DNA-bd_sf"/>
</dbReference>
<dbReference type="Pfam" id="PF00392">
    <property type="entry name" value="GntR"/>
    <property type="match status" value="1"/>
</dbReference>
<organism evidence="5 6">
    <name type="scientific">Clostridium aceticum</name>
    <dbReference type="NCBI Taxonomy" id="84022"/>
    <lineage>
        <taxon>Bacteria</taxon>
        <taxon>Bacillati</taxon>
        <taxon>Bacillota</taxon>
        <taxon>Clostridia</taxon>
        <taxon>Eubacteriales</taxon>
        <taxon>Clostridiaceae</taxon>
        <taxon>Clostridium</taxon>
    </lineage>
</organism>
<evidence type="ECO:0000259" key="4">
    <source>
        <dbReference type="PROSITE" id="PS50949"/>
    </source>
</evidence>
<accession>A0A0G3WES7</accession>
<evidence type="ECO:0000256" key="1">
    <source>
        <dbReference type="ARBA" id="ARBA00023015"/>
    </source>
</evidence>
<dbReference type="PANTHER" id="PTHR43537:SF24">
    <property type="entry name" value="GLUCONATE OPERON TRANSCRIPTIONAL REPRESSOR"/>
    <property type="match status" value="1"/>
</dbReference>
<dbReference type="PROSITE" id="PS50949">
    <property type="entry name" value="HTH_GNTR"/>
    <property type="match status" value="1"/>
</dbReference>
<keyword evidence="6" id="KW-1185">Reference proteome</keyword>
<dbReference type="PATRIC" id="fig|84022.6.peg.3787"/>
<keyword evidence="2" id="KW-0238">DNA-binding</keyword>
<keyword evidence="3" id="KW-0804">Transcription</keyword>
<dbReference type="PRINTS" id="PR00033">
    <property type="entry name" value="HTHASNC"/>
</dbReference>
<dbReference type="Gene3D" id="1.10.10.10">
    <property type="entry name" value="Winged helix-like DNA-binding domain superfamily/Winged helix DNA-binding domain"/>
    <property type="match status" value="1"/>
</dbReference>
<dbReference type="PANTHER" id="PTHR43537">
    <property type="entry name" value="TRANSCRIPTIONAL REGULATOR, GNTR FAMILY"/>
    <property type="match status" value="1"/>
</dbReference>
<sequence length="235" mass="27252">MNSLGKLKIENYKPLRELVFQHLREAILEGKLEPGRRLMEMQLAEELGVSRTPVREAIRKLELEGLVMMVPRKGAYVADVSVRDVMEVLEIRGALEGLAASLAADRMTEEQIEMLKTIAEEFKDCHLKQDTQGMIDKDIEFHEIIFLSTRNQKLYQVSQSLREQIYRFRVKYISEYSKSDEIVAEHRKICEAIAERDAEKAYVCGMEHISSLANHMMEQVWPAGKKKQRSQEPKR</sequence>
<dbReference type="InterPro" id="IPR000524">
    <property type="entry name" value="Tscrpt_reg_HTH_GntR"/>
</dbReference>
<dbReference type="SUPFAM" id="SSF48008">
    <property type="entry name" value="GntR ligand-binding domain-like"/>
    <property type="match status" value="1"/>
</dbReference>
<gene>
    <name evidence="5" type="ORF">CACET_c37080</name>
</gene>
<dbReference type="GO" id="GO:0003700">
    <property type="term" value="F:DNA-binding transcription factor activity"/>
    <property type="evidence" value="ECO:0007669"/>
    <property type="project" value="InterPro"/>
</dbReference>
<evidence type="ECO:0000313" key="6">
    <source>
        <dbReference type="Proteomes" id="UP000035704"/>
    </source>
</evidence>
<dbReference type="EMBL" id="CP009687">
    <property type="protein sequence ID" value="AKL97136.1"/>
    <property type="molecule type" value="Genomic_DNA"/>
</dbReference>
<dbReference type="InterPro" id="IPR011711">
    <property type="entry name" value="GntR_C"/>
</dbReference>
<protein>
    <submittedName>
        <fullName evidence="5">Transcriptional regulator GntR family</fullName>
    </submittedName>
</protein>
<dbReference type="RefSeq" id="WP_048407556.1">
    <property type="nucleotide sequence ID" value="NZ_CP009687.1"/>
</dbReference>
<dbReference type="Pfam" id="PF07729">
    <property type="entry name" value="FCD"/>
    <property type="match status" value="1"/>
</dbReference>
<dbReference type="InterPro" id="IPR008920">
    <property type="entry name" value="TF_FadR/GntR_C"/>
</dbReference>
<evidence type="ECO:0000256" key="3">
    <source>
        <dbReference type="ARBA" id="ARBA00023163"/>
    </source>
</evidence>
<dbReference type="InterPro" id="IPR000485">
    <property type="entry name" value="AsnC-type_HTH_dom"/>
</dbReference>
<dbReference type="InterPro" id="IPR036388">
    <property type="entry name" value="WH-like_DNA-bd_sf"/>
</dbReference>
<dbReference type="GO" id="GO:0043565">
    <property type="term" value="F:sequence-specific DNA binding"/>
    <property type="evidence" value="ECO:0007669"/>
    <property type="project" value="InterPro"/>
</dbReference>
<dbReference type="CDD" id="cd07377">
    <property type="entry name" value="WHTH_GntR"/>
    <property type="match status" value="1"/>
</dbReference>
<evidence type="ECO:0000256" key="2">
    <source>
        <dbReference type="ARBA" id="ARBA00023125"/>
    </source>
</evidence>
<name>A0A0G3WES7_9CLOT</name>
<dbReference type="Gene3D" id="1.20.120.530">
    <property type="entry name" value="GntR ligand-binding domain-like"/>
    <property type="match status" value="1"/>
</dbReference>
<dbReference type="SUPFAM" id="SSF46785">
    <property type="entry name" value="Winged helix' DNA-binding domain"/>
    <property type="match status" value="1"/>
</dbReference>
<dbReference type="AlphaFoldDB" id="A0A0G3WES7"/>
<dbReference type="SMART" id="SM00345">
    <property type="entry name" value="HTH_GNTR"/>
    <property type="match status" value="1"/>
</dbReference>
<dbReference type="KEGG" id="cace:CACET_c37080"/>
<dbReference type="SMART" id="SM00895">
    <property type="entry name" value="FCD"/>
    <property type="match status" value="1"/>
</dbReference>